<evidence type="ECO:0000313" key="1">
    <source>
        <dbReference type="EMBL" id="QJI02408.1"/>
    </source>
</evidence>
<organism evidence="1">
    <name type="scientific">viral metagenome</name>
    <dbReference type="NCBI Taxonomy" id="1070528"/>
    <lineage>
        <taxon>unclassified sequences</taxon>
        <taxon>metagenomes</taxon>
        <taxon>organismal metagenomes</taxon>
    </lineage>
</organism>
<dbReference type="EMBL" id="MT144999">
    <property type="protein sequence ID" value="QJI02408.1"/>
    <property type="molecule type" value="Genomic_DNA"/>
</dbReference>
<reference evidence="1" key="1">
    <citation type="submission" date="2020-03" db="EMBL/GenBank/DDBJ databases">
        <title>The deep terrestrial virosphere.</title>
        <authorList>
            <person name="Holmfeldt K."/>
            <person name="Nilsson E."/>
            <person name="Simone D."/>
            <person name="Lopez-Fernandez M."/>
            <person name="Wu X."/>
            <person name="de Brujin I."/>
            <person name="Lundin D."/>
            <person name="Andersson A."/>
            <person name="Bertilsson S."/>
            <person name="Dopson M."/>
        </authorList>
    </citation>
    <scope>NUCLEOTIDE SEQUENCE</scope>
    <source>
        <strain evidence="1">TM448B03216</strain>
    </source>
</reference>
<dbReference type="AlphaFoldDB" id="A0A6M3XZG0"/>
<name>A0A6M3XZG0_9ZZZZ</name>
<accession>A0A6M3XZG0</accession>
<protein>
    <submittedName>
        <fullName evidence="1">Uncharacterized protein</fullName>
    </submittedName>
</protein>
<gene>
    <name evidence="1" type="ORF">TM448B03216_0006</name>
</gene>
<sequence length="88" mass="9603">MIENAQVVILVGALAGLLRNVAGWIENSYRDGIVSSYEWQQLLATVIQYVGQTAILFLGINQVVDSNNAAAGISASVVFLLDKYFKNR</sequence>
<proteinExistence type="predicted"/>